<comment type="caution">
    <text evidence="15">The sequence shown here is derived from an EMBL/GenBank/DDBJ whole genome shotgun (WGS) entry which is preliminary data.</text>
</comment>
<evidence type="ECO:0000256" key="10">
    <source>
        <dbReference type="RuleBase" id="RU000682"/>
    </source>
</evidence>
<reference evidence="15" key="2">
    <citation type="journal article" date="2023" name="Int. J. Mol. Sci.">
        <title>De Novo Assembly and Annotation of 11 Diverse Shrub Willow (Salix) Genomes Reveals Novel Gene Organization in Sex-Linked Regions.</title>
        <authorList>
            <person name="Hyden B."/>
            <person name="Feng K."/>
            <person name="Yates T.B."/>
            <person name="Jawdy S."/>
            <person name="Cereghino C."/>
            <person name="Smart L.B."/>
            <person name="Muchero W."/>
        </authorList>
    </citation>
    <scope>NUCLEOTIDE SEQUENCE</scope>
    <source>
        <tissue evidence="15">Shoot tip</tissue>
    </source>
</reference>
<dbReference type="GO" id="GO:0030154">
    <property type="term" value="P:cell differentiation"/>
    <property type="evidence" value="ECO:0007669"/>
    <property type="project" value="UniProtKB-ARBA"/>
</dbReference>
<dbReference type="Pfam" id="PF25797">
    <property type="entry name" value="PDF2_C"/>
    <property type="match status" value="1"/>
</dbReference>
<keyword evidence="4 11" id="KW-0175">Coiled coil</keyword>
<accession>A0A9Q0ZC01</accession>
<dbReference type="PANTHER" id="PTHR45654:SF77">
    <property type="entry name" value="HOMEOBOX-LEUCINE ZIPPER PROTEIN MERISTEM L1"/>
    <property type="match status" value="1"/>
</dbReference>
<dbReference type="PANTHER" id="PTHR45654">
    <property type="entry name" value="HOMEOBOX-LEUCINE ZIPPER PROTEIN MERISTEM L1"/>
    <property type="match status" value="1"/>
</dbReference>
<dbReference type="PROSITE" id="PS50071">
    <property type="entry name" value="HOMEOBOX_2"/>
    <property type="match status" value="1"/>
</dbReference>
<dbReference type="Gene3D" id="1.10.10.60">
    <property type="entry name" value="Homeodomain-like"/>
    <property type="match status" value="1"/>
</dbReference>
<keyword evidence="6 9" id="KW-0371">Homeobox</keyword>
<feature type="domain" description="START" evidence="14">
    <location>
        <begin position="223"/>
        <end position="454"/>
    </location>
</feature>
<dbReference type="SMART" id="SM00234">
    <property type="entry name" value="START"/>
    <property type="match status" value="1"/>
</dbReference>
<evidence type="ECO:0000256" key="2">
    <source>
        <dbReference type="ARBA" id="ARBA00006789"/>
    </source>
</evidence>
<dbReference type="Pfam" id="PF00046">
    <property type="entry name" value="Homeodomain"/>
    <property type="match status" value="1"/>
</dbReference>
<dbReference type="InterPro" id="IPR042160">
    <property type="entry name" value="HD-Zip_IV"/>
</dbReference>
<dbReference type="CDD" id="cd00086">
    <property type="entry name" value="homeodomain"/>
    <property type="match status" value="1"/>
</dbReference>
<dbReference type="FunFam" id="1.10.10.60:FF:000229">
    <property type="entry name" value="Homeobox-leucine zipper protein HDG1"/>
    <property type="match status" value="1"/>
</dbReference>
<proteinExistence type="inferred from homology"/>
<dbReference type="FunFam" id="3.30.530.20:FF:000026">
    <property type="entry name" value="Homeobox-leucine zipper protein GLABRA 2"/>
    <property type="match status" value="1"/>
</dbReference>
<comment type="subcellular location">
    <subcellularLocation>
        <location evidence="1 9 10">Nucleus</location>
    </subcellularLocation>
</comment>
<gene>
    <name evidence="15" type="ORF">OIU74_006783</name>
</gene>
<name>A0A9Q0ZC01_9ROSI</name>
<evidence type="ECO:0000259" key="14">
    <source>
        <dbReference type="PROSITE" id="PS50848"/>
    </source>
</evidence>
<dbReference type="SMART" id="SM00389">
    <property type="entry name" value="HOX"/>
    <property type="match status" value="1"/>
</dbReference>
<evidence type="ECO:0000256" key="6">
    <source>
        <dbReference type="ARBA" id="ARBA00023155"/>
    </source>
</evidence>
<feature type="region of interest" description="Disordered" evidence="12">
    <location>
        <begin position="1"/>
        <end position="61"/>
    </location>
</feature>
<feature type="domain" description="Homeobox" evidence="13">
    <location>
        <begin position="50"/>
        <end position="110"/>
    </location>
</feature>
<dbReference type="InterPro" id="IPR009057">
    <property type="entry name" value="Homeodomain-like_sf"/>
</dbReference>
<feature type="coiled-coil region" evidence="11">
    <location>
        <begin position="109"/>
        <end position="139"/>
    </location>
</feature>
<evidence type="ECO:0000256" key="5">
    <source>
        <dbReference type="ARBA" id="ARBA00023125"/>
    </source>
</evidence>
<evidence type="ECO:0000313" key="15">
    <source>
        <dbReference type="EMBL" id="KAJ6728773.1"/>
    </source>
</evidence>
<feature type="DNA-binding region" description="Homeobox" evidence="9">
    <location>
        <begin position="52"/>
        <end position="111"/>
    </location>
</feature>
<dbReference type="AlphaFoldDB" id="A0A9Q0ZC01"/>
<dbReference type="SUPFAM" id="SSF46689">
    <property type="entry name" value="Homeodomain-like"/>
    <property type="match status" value="1"/>
</dbReference>
<evidence type="ECO:0000256" key="4">
    <source>
        <dbReference type="ARBA" id="ARBA00023054"/>
    </source>
</evidence>
<evidence type="ECO:0000259" key="13">
    <source>
        <dbReference type="PROSITE" id="PS50071"/>
    </source>
</evidence>
<dbReference type="InterPro" id="IPR023393">
    <property type="entry name" value="START-like_dom_sf"/>
</dbReference>
<evidence type="ECO:0000256" key="7">
    <source>
        <dbReference type="ARBA" id="ARBA00023163"/>
    </source>
</evidence>
<dbReference type="InterPro" id="IPR057993">
    <property type="entry name" value="HD-Zip_IV_C"/>
</dbReference>
<organism evidence="15 16">
    <name type="scientific">Salix koriyanagi</name>
    <dbReference type="NCBI Taxonomy" id="2511006"/>
    <lineage>
        <taxon>Eukaryota</taxon>
        <taxon>Viridiplantae</taxon>
        <taxon>Streptophyta</taxon>
        <taxon>Embryophyta</taxon>
        <taxon>Tracheophyta</taxon>
        <taxon>Spermatophyta</taxon>
        <taxon>Magnoliopsida</taxon>
        <taxon>eudicotyledons</taxon>
        <taxon>Gunneridae</taxon>
        <taxon>Pentapetalae</taxon>
        <taxon>rosids</taxon>
        <taxon>fabids</taxon>
        <taxon>Malpighiales</taxon>
        <taxon>Salicaceae</taxon>
        <taxon>Saliceae</taxon>
        <taxon>Salix</taxon>
    </lineage>
</organism>
<dbReference type="InterPro" id="IPR001356">
    <property type="entry name" value="HD"/>
</dbReference>
<dbReference type="CDD" id="cd08875">
    <property type="entry name" value="START_ArGLABRA2_like"/>
    <property type="match status" value="1"/>
</dbReference>
<keyword evidence="7" id="KW-0804">Transcription</keyword>
<evidence type="ECO:0000256" key="9">
    <source>
        <dbReference type="PROSITE-ProRule" id="PRU00108"/>
    </source>
</evidence>
<dbReference type="SUPFAM" id="SSF55961">
    <property type="entry name" value="Bet v1-like"/>
    <property type="match status" value="2"/>
</dbReference>
<keyword evidence="8 9" id="KW-0539">Nucleus</keyword>
<reference evidence="15" key="1">
    <citation type="submission" date="2022-11" db="EMBL/GenBank/DDBJ databases">
        <authorList>
            <person name="Hyden B.L."/>
            <person name="Feng K."/>
            <person name="Yates T."/>
            <person name="Jawdy S."/>
            <person name="Smart L.B."/>
            <person name="Muchero W."/>
        </authorList>
    </citation>
    <scope>NUCLEOTIDE SEQUENCE</scope>
    <source>
        <tissue evidence="15">Shoot tip</tissue>
    </source>
</reference>
<evidence type="ECO:0000256" key="11">
    <source>
        <dbReference type="SAM" id="Coils"/>
    </source>
</evidence>
<evidence type="ECO:0000313" key="16">
    <source>
        <dbReference type="Proteomes" id="UP001151752"/>
    </source>
</evidence>
<keyword evidence="5 9" id="KW-0238">DNA-binding</keyword>
<dbReference type="GO" id="GO:0005634">
    <property type="term" value="C:nucleus"/>
    <property type="evidence" value="ECO:0007669"/>
    <property type="project" value="UniProtKB-SubCell"/>
</dbReference>
<feature type="compositionally biased region" description="Basic residues" evidence="12">
    <location>
        <begin position="50"/>
        <end position="61"/>
    </location>
</feature>
<comment type="similarity">
    <text evidence="2">Belongs to the HD-ZIP homeobox family. Class IV subfamily.</text>
</comment>
<keyword evidence="16" id="KW-1185">Reference proteome</keyword>
<evidence type="ECO:0000256" key="12">
    <source>
        <dbReference type="SAM" id="MobiDB-lite"/>
    </source>
</evidence>
<protein>
    <submittedName>
        <fullName evidence="15">HOMEOBOX-LEUCINE ZIPPER PROTEIN PROTODERMAL FACTOR 2</fullName>
    </submittedName>
</protein>
<dbReference type="EMBL" id="JAPFFM010000012">
    <property type="protein sequence ID" value="KAJ6728773.1"/>
    <property type="molecule type" value="Genomic_DNA"/>
</dbReference>
<dbReference type="Pfam" id="PF01852">
    <property type="entry name" value="START"/>
    <property type="match status" value="1"/>
</dbReference>
<dbReference type="GO" id="GO:0008289">
    <property type="term" value="F:lipid binding"/>
    <property type="evidence" value="ECO:0007669"/>
    <property type="project" value="InterPro"/>
</dbReference>
<dbReference type="GO" id="GO:0003677">
    <property type="term" value="F:DNA binding"/>
    <property type="evidence" value="ECO:0007669"/>
    <property type="project" value="UniProtKB-UniRule"/>
</dbReference>
<dbReference type="Gene3D" id="3.30.530.20">
    <property type="match status" value="1"/>
</dbReference>
<dbReference type="InterPro" id="IPR002913">
    <property type="entry name" value="START_lipid-bd_dom"/>
</dbReference>
<dbReference type="PROSITE" id="PS50848">
    <property type="entry name" value="START"/>
    <property type="match status" value="1"/>
</dbReference>
<evidence type="ECO:0000256" key="1">
    <source>
        <dbReference type="ARBA" id="ARBA00004123"/>
    </source>
</evidence>
<evidence type="ECO:0000256" key="8">
    <source>
        <dbReference type="ARBA" id="ARBA00023242"/>
    </source>
</evidence>
<evidence type="ECO:0000256" key="3">
    <source>
        <dbReference type="ARBA" id="ARBA00023015"/>
    </source>
</evidence>
<keyword evidence="3" id="KW-0805">Transcription regulation</keyword>
<dbReference type="Proteomes" id="UP001151752">
    <property type="component" value="Chromosome 11"/>
</dbReference>
<sequence length="710" mass="78460">MFDSHHMVDMTPKSSENDLSELKDDDYETKSGTETVEAPPGDDQDPSCQRPKKKRFHRHTQRQIQEMEAFFVECPHPGDKQRKELSRELGLEPLQVKFWFQNKRTLMKAQHERSENSILKEENEKLRMENNRYKEALRSASCPNCGGPAALGEMSFDEQHSRIENARLREEIDRISGIAAKYVGKPLSSLSNLSHHLPSRSLDLGVRNFGAHSGFAGAMFEPTEADKQMIVEVAVAAMEELMKMARAGEPLWIQGENNTEVLNEEEYLRTFTRGIGPRPLGMRSEASRESAVVIMSHVNLVEILMDANQWSTIFCGIVSRAMTMEVLSTGVAGKYNGALQLMTAEFQVPSPLVPTRENYFVRYCKQHTDGTWAVVDVSLDSLRPSLMSKCRRRSSGCLIQELPNGYSKVVWVEHTEVDDRSVHNIYRPLVNSGLAFGAKRWVGTLDRQCERLASSMAINIPTGDLCVITTPEGRKSILKLAERMVTSFCTGVGASTSHTWTTLSTTDSDDVRVMTRKSMDDPGRPPGIVLSAATSFWIPVRSKKVFDFLKDENHRSEWDILSNGGQVQEMAYIANGRDPGNGVSLLRVDSTNSSQSNMLILQESCTDSTGSYVIYAPVDISAMNMILSGGDPDYVALLPSGFAILPDGPGYGPAGILDVGSGGSLLTVSFQILVDTVPTAKLSLGSVATVNSLIKCTVERIKAAVMCDNP</sequence>